<sequence>MFALETPSSVKGPSARGSREKMRYETFHSLRPKVLSSQIHARRMNPRTEATSHFASRCIGFGDGVPS</sequence>
<feature type="region of interest" description="Disordered" evidence="1">
    <location>
        <begin position="1"/>
        <end position="22"/>
    </location>
</feature>
<evidence type="ECO:0000313" key="3">
    <source>
        <dbReference type="Proteomes" id="UP000720189"/>
    </source>
</evidence>
<dbReference type="Proteomes" id="UP000720189">
    <property type="component" value="Unassembled WGS sequence"/>
</dbReference>
<accession>A0A9P9FX86</accession>
<keyword evidence="3" id="KW-1185">Reference proteome</keyword>
<evidence type="ECO:0000256" key="1">
    <source>
        <dbReference type="SAM" id="MobiDB-lite"/>
    </source>
</evidence>
<dbReference type="EMBL" id="JAGMUX010000036">
    <property type="protein sequence ID" value="KAH7205795.1"/>
    <property type="molecule type" value="Genomic_DNA"/>
</dbReference>
<protein>
    <submittedName>
        <fullName evidence="2">Uncharacterized protein</fullName>
    </submittedName>
</protein>
<proteinExistence type="predicted"/>
<reference evidence="2" key="1">
    <citation type="journal article" date="2021" name="Nat. Commun.">
        <title>Genetic determinants of endophytism in the Arabidopsis root mycobiome.</title>
        <authorList>
            <person name="Mesny F."/>
            <person name="Miyauchi S."/>
            <person name="Thiergart T."/>
            <person name="Pickel B."/>
            <person name="Atanasova L."/>
            <person name="Karlsson M."/>
            <person name="Huettel B."/>
            <person name="Barry K.W."/>
            <person name="Haridas S."/>
            <person name="Chen C."/>
            <person name="Bauer D."/>
            <person name="Andreopoulos W."/>
            <person name="Pangilinan J."/>
            <person name="LaButti K."/>
            <person name="Riley R."/>
            <person name="Lipzen A."/>
            <person name="Clum A."/>
            <person name="Drula E."/>
            <person name="Henrissat B."/>
            <person name="Kohler A."/>
            <person name="Grigoriev I.V."/>
            <person name="Martin F.M."/>
            <person name="Hacquard S."/>
        </authorList>
    </citation>
    <scope>NUCLEOTIDE SEQUENCE</scope>
    <source>
        <strain evidence="2">MPI-CAGE-AT-0023</strain>
    </source>
</reference>
<name>A0A9P9FX86_FUSRE</name>
<dbReference type="AlphaFoldDB" id="A0A9P9FX86"/>
<evidence type="ECO:0000313" key="2">
    <source>
        <dbReference type="EMBL" id="KAH7205795.1"/>
    </source>
</evidence>
<dbReference type="GeneID" id="70224545"/>
<comment type="caution">
    <text evidence="2">The sequence shown here is derived from an EMBL/GenBank/DDBJ whole genome shotgun (WGS) entry which is preliminary data.</text>
</comment>
<gene>
    <name evidence="2" type="ORF">BKA55DRAFT_586638</name>
</gene>
<dbReference type="RefSeq" id="XP_046041102.1">
    <property type="nucleotide sequence ID" value="XM_046194591.1"/>
</dbReference>
<feature type="compositionally biased region" description="Polar residues" evidence="1">
    <location>
        <begin position="1"/>
        <end position="11"/>
    </location>
</feature>
<organism evidence="2 3">
    <name type="scientific">Fusarium redolens</name>
    <dbReference type="NCBI Taxonomy" id="48865"/>
    <lineage>
        <taxon>Eukaryota</taxon>
        <taxon>Fungi</taxon>
        <taxon>Dikarya</taxon>
        <taxon>Ascomycota</taxon>
        <taxon>Pezizomycotina</taxon>
        <taxon>Sordariomycetes</taxon>
        <taxon>Hypocreomycetidae</taxon>
        <taxon>Hypocreales</taxon>
        <taxon>Nectriaceae</taxon>
        <taxon>Fusarium</taxon>
        <taxon>Fusarium redolens species complex</taxon>
    </lineage>
</organism>